<organism evidence="3 4">
    <name type="scientific">Pycnococcus provasolii</name>
    <dbReference type="NCBI Taxonomy" id="41880"/>
    <lineage>
        <taxon>Eukaryota</taxon>
        <taxon>Viridiplantae</taxon>
        <taxon>Chlorophyta</taxon>
        <taxon>Pseudoscourfieldiophyceae</taxon>
        <taxon>Pseudoscourfieldiales</taxon>
        <taxon>Pycnococcaceae</taxon>
        <taxon>Pycnococcus</taxon>
    </lineage>
</organism>
<name>A0A830HYN4_9CHLO</name>
<dbReference type="OrthoDB" id="72325at2759"/>
<protein>
    <recommendedName>
        <fullName evidence="2">Nas2 N-terminal domain-containing protein</fullName>
    </recommendedName>
</protein>
<evidence type="ECO:0000313" key="4">
    <source>
        <dbReference type="Proteomes" id="UP000660262"/>
    </source>
</evidence>
<gene>
    <name evidence="3" type="ORF">PPROV_000879000</name>
</gene>
<evidence type="ECO:0000313" key="3">
    <source>
        <dbReference type="EMBL" id="GHP10057.1"/>
    </source>
</evidence>
<dbReference type="EMBL" id="BNJQ01000027">
    <property type="protein sequence ID" value="GHP10057.1"/>
    <property type="molecule type" value="Genomic_DNA"/>
</dbReference>
<keyword evidence="4" id="KW-1185">Reference proteome</keyword>
<keyword evidence="1" id="KW-0175">Coiled coil</keyword>
<feature type="domain" description="Nas2 N-terminal" evidence="2">
    <location>
        <begin position="41"/>
        <end position="116"/>
    </location>
</feature>
<evidence type="ECO:0000256" key="1">
    <source>
        <dbReference type="SAM" id="Coils"/>
    </source>
</evidence>
<dbReference type="InterPro" id="IPR040815">
    <property type="entry name" value="Nas2_N"/>
</dbReference>
<dbReference type="AlphaFoldDB" id="A0A830HYN4"/>
<proteinExistence type="predicted"/>
<reference evidence="3" key="1">
    <citation type="submission" date="2020-10" db="EMBL/GenBank/DDBJ databases">
        <title>Unveiling of a novel bifunctional photoreceptor, Dualchrome1, isolated from a cosmopolitan green alga.</title>
        <authorList>
            <person name="Suzuki S."/>
            <person name="Kawachi M."/>
        </authorList>
    </citation>
    <scope>NUCLEOTIDE SEQUENCE</scope>
    <source>
        <strain evidence="3">NIES 2893</strain>
    </source>
</reference>
<comment type="caution">
    <text evidence="3">The sequence shown here is derived from an EMBL/GenBank/DDBJ whole genome shotgun (WGS) entry which is preliminary data.</text>
</comment>
<dbReference type="GO" id="GO:0005634">
    <property type="term" value="C:nucleus"/>
    <property type="evidence" value="ECO:0007669"/>
    <property type="project" value="TreeGrafter"/>
</dbReference>
<sequence>MHAGFLPPRPAQFPRPRRRSFCLASRAMAAGDDEGNLRARFKELDKKRANLELEIEVVSSRLETTKGQKLVDDEGFPRDDVDVFAIRNDRAKVAQLHGDHKQVTQEIEAVMAKIFAGAKE</sequence>
<accession>A0A830HYN4</accession>
<dbReference type="PANTHER" id="PTHR12651:SF1">
    <property type="entry name" value="26S PROTEASOME NON-ATPASE REGULATORY SUBUNIT 9"/>
    <property type="match status" value="1"/>
</dbReference>
<dbReference type="Gene3D" id="6.10.140.1710">
    <property type="match status" value="1"/>
</dbReference>
<dbReference type="Pfam" id="PF18265">
    <property type="entry name" value="Nas2_N"/>
    <property type="match status" value="1"/>
</dbReference>
<dbReference type="InterPro" id="IPR035269">
    <property type="entry name" value="PSMD9"/>
</dbReference>
<feature type="coiled-coil region" evidence="1">
    <location>
        <begin position="34"/>
        <end position="61"/>
    </location>
</feature>
<dbReference type="Proteomes" id="UP000660262">
    <property type="component" value="Unassembled WGS sequence"/>
</dbReference>
<dbReference type="GO" id="GO:0070682">
    <property type="term" value="P:proteasome regulatory particle assembly"/>
    <property type="evidence" value="ECO:0007669"/>
    <property type="project" value="InterPro"/>
</dbReference>
<evidence type="ECO:0000259" key="2">
    <source>
        <dbReference type="Pfam" id="PF18265"/>
    </source>
</evidence>
<dbReference type="PANTHER" id="PTHR12651">
    <property type="entry name" value="26S PROTEASOME NON-ATPASE REGULATORY SUBUNIT 9"/>
    <property type="match status" value="1"/>
</dbReference>
<dbReference type="GO" id="GO:0005737">
    <property type="term" value="C:cytoplasm"/>
    <property type="evidence" value="ECO:0007669"/>
    <property type="project" value="TreeGrafter"/>
</dbReference>